<organism evidence="8 9">
    <name type="scientific">Trichonephila clavata</name>
    <name type="common">Joro spider</name>
    <name type="synonym">Nephila clavata</name>
    <dbReference type="NCBI Taxonomy" id="2740835"/>
    <lineage>
        <taxon>Eukaryota</taxon>
        <taxon>Metazoa</taxon>
        <taxon>Ecdysozoa</taxon>
        <taxon>Arthropoda</taxon>
        <taxon>Chelicerata</taxon>
        <taxon>Arachnida</taxon>
        <taxon>Araneae</taxon>
        <taxon>Araneomorphae</taxon>
        <taxon>Entelegynae</taxon>
        <taxon>Araneoidea</taxon>
        <taxon>Nephilidae</taxon>
        <taxon>Trichonephila</taxon>
    </lineage>
</organism>
<evidence type="ECO:0000313" key="8">
    <source>
        <dbReference type="EMBL" id="GFQ98498.1"/>
    </source>
</evidence>
<dbReference type="PRINTS" id="PR00342">
    <property type="entry name" value="RHESUSRHD"/>
</dbReference>
<sequence>MAVRSMLRQGRREDDIRRVIGRFEVVCIQELEDLNASSSLASMALKSKFAPTVIILEVVFIVVYALFADYGEYADAAHPNNHYVDSSKVRQNDLYHMYPMFQDNNAIIFFGVGLLYTFLKKYGYSGIGMNMLLAAISVQWGMLTHNWWYTKDGKIHVDVKSLTTGEFAAASAVISLGGVFGKMSPLQMVMFTLFEVLIYTTNEHFCLTGFHIADIGGSVSLHMFAGIFGCTVAYAVDRKVNVQNNPNDGASYESNLFCMIGTLLLWCFWPSFNSSLAEGDAQYRAIINTFMAIVSSCIMAFAVSSLLHKDNKFTMGHIQNATLAGGVAIGAVADMMVHPFGAMIIGCIGGSVCVFGFKYVSPFLAKMNIYDPCCINSLHALPGFVSGVTSIVAAVVATETRYGHNVYKLYPAMAPVYNSTELFELQINSPDINPGLGRTASLQACFQFLYVIEVILVAIITGLVTGSFLRLQIFDPVEDKQMYLDDPYWVVPEIKEKKNSIPNQSNDTKI</sequence>
<gene>
    <name evidence="8" type="primary">rhcg</name>
    <name evidence="8" type="ORF">TNCT_238231</name>
</gene>
<dbReference type="GO" id="GO:0008519">
    <property type="term" value="F:ammonium channel activity"/>
    <property type="evidence" value="ECO:0007669"/>
    <property type="project" value="InterPro"/>
</dbReference>
<comment type="caution">
    <text evidence="8">The sequence shown here is derived from an EMBL/GenBank/DDBJ whole genome shotgun (WGS) entry which is preliminary data.</text>
</comment>
<dbReference type="PANTHER" id="PTHR11730:SF60">
    <property type="entry name" value="RH50, ISOFORM D"/>
    <property type="match status" value="1"/>
</dbReference>
<evidence type="ECO:0000256" key="6">
    <source>
        <dbReference type="SAM" id="Phobius"/>
    </source>
</evidence>
<evidence type="ECO:0000313" key="9">
    <source>
        <dbReference type="Proteomes" id="UP000887116"/>
    </source>
</evidence>
<dbReference type="EMBL" id="BMAO01014981">
    <property type="protein sequence ID" value="GFQ98498.1"/>
    <property type="molecule type" value="Genomic_DNA"/>
</dbReference>
<evidence type="ECO:0000256" key="2">
    <source>
        <dbReference type="ARBA" id="ARBA00011036"/>
    </source>
</evidence>
<proteinExistence type="inferred from homology"/>
<keyword evidence="4 6" id="KW-1133">Transmembrane helix</keyword>
<protein>
    <submittedName>
        <fullName evidence="8">Ammonium transporter Rh type C</fullName>
    </submittedName>
</protein>
<dbReference type="GO" id="GO:0097272">
    <property type="term" value="P:ammonium homeostasis"/>
    <property type="evidence" value="ECO:0007669"/>
    <property type="project" value="TreeGrafter"/>
</dbReference>
<dbReference type="InterPro" id="IPR024041">
    <property type="entry name" value="NH4_transpt_AmtB-like_dom"/>
</dbReference>
<keyword evidence="5 6" id="KW-0472">Membrane</keyword>
<dbReference type="GO" id="GO:0005886">
    <property type="term" value="C:plasma membrane"/>
    <property type="evidence" value="ECO:0007669"/>
    <property type="project" value="InterPro"/>
</dbReference>
<feature type="transmembrane region" description="Helical" evidence="6">
    <location>
        <begin position="49"/>
        <end position="67"/>
    </location>
</feature>
<reference evidence="8" key="1">
    <citation type="submission" date="2020-07" db="EMBL/GenBank/DDBJ databases">
        <title>Multicomponent nature underlies the extraordinary mechanical properties of spider dragline silk.</title>
        <authorList>
            <person name="Kono N."/>
            <person name="Nakamura H."/>
            <person name="Mori M."/>
            <person name="Yoshida Y."/>
            <person name="Ohtoshi R."/>
            <person name="Malay A.D."/>
            <person name="Moran D.A.P."/>
            <person name="Tomita M."/>
            <person name="Numata K."/>
            <person name="Arakawa K."/>
        </authorList>
    </citation>
    <scope>NUCLEOTIDE SEQUENCE</scope>
</reference>
<feature type="domain" description="Ammonium transporter AmtB-like" evidence="7">
    <location>
        <begin position="82"/>
        <end position="473"/>
    </location>
</feature>
<evidence type="ECO:0000256" key="3">
    <source>
        <dbReference type="ARBA" id="ARBA00022692"/>
    </source>
</evidence>
<feature type="transmembrane region" description="Helical" evidence="6">
    <location>
        <begin position="131"/>
        <end position="149"/>
    </location>
</feature>
<dbReference type="InterPro" id="IPR029020">
    <property type="entry name" value="Ammonium/urea_transptr"/>
</dbReference>
<feature type="transmembrane region" description="Helical" evidence="6">
    <location>
        <begin position="219"/>
        <end position="236"/>
    </location>
</feature>
<feature type="transmembrane region" description="Helical" evidence="6">
    <location>
        <begin position="161"/>
        <end position="181"/>
    </location>
</feature>
<comment type="similarity">
    <text evidence="2">Belongs to the ammonium transporter (TC 2.A.49) family. Rh subfamily.</text>
</comment>
<feature type="transmembrane region" description="Helical" evidence="6">
    <location>
        <begin position="100"/>
        <end position="119"/>
    </location>
</feature>
<keyword evidence="3 6" id="KW-0812">Transmembrane</keyword>
<feature type="transmembrane region" description="Helical" evidence="6">
    <location>
        <begin position="256"/>
        <end position="273"/>
    </location>
</feature>
<keyword evidence="9" id="KW-1185">Reference proteome</keyword>
<dbReference type="PANTHER" id="PTHR11730">
    <property type="entry name" value="AMMONIUM TRANSPORTER"/>
    <property type="match status" value="1"/>
</dbReference>
<feature type="transmembrane region" description="Helical" evidence="6">
    <location>
        <begin position="448"/>
        <end position="469"/>
    </location>
</feature>
<comment type="subcellular location">
    <subcellularLocation>
        <location evidence="1">Membrane</location>
        <topology evidence="1">Multi-pass membrane protein</topology>
    </subcellularLocation>
</comment>
<feature type="transmembrane region" description="Helical" evidence="6">
    <location>
        <begin position="285"/>
        <end position="307"/>
    </location>
</feature>
<name>A0A8X6G9E8_TRICU</name>
<dbReference type="Gene3D" id="1.10.3430.10">
    <property type="entry name" value="Ammonium transporter AmtB like domains"/>
    <property type="match status" value="1"/>
</dbReference>
<evidence type="ECO:0000256" key="1">
    <source>
        <dbReference type="ARBA" id="ARBA00004141"/>
    </source>
</evidence>
<dbReference type="SUPFAM" id="SSF111352">
    <property type="entry name" value="Ammonium transporter"/>
    <property type="match status" value="1"/>
</dbReference>
<dbReference type="AlphaFoldDB" id="A0A8X6G9E8"/>
<dbReference type="InterPro" id="IPR002229">
    <property type="entry name" value="RhesusRHD"/>
</dbReference>
<evidence type="ECO:0000259" key="7">
    <source>
        <dbReference type="Pfam" id="PF00909"/>
    </source>
</evidence>
<dbReference type="Proteomes" id="UP000887116">
    <property type="component" value="Unassembled WGS sequence"/>
</dbReference>
<evidence type="ECO:0000256" key="5">
    <source>
        <dbReference type="ARBA" id="ARBA00023136"/>
    </source>
</evidence>
<feature type="transmembrane region" description="Helical" evidence="6">
    <location>
        <begin position="339"/>
        <end position="360"/>
    </location>
</feature>
<dbReference type="OrthoDB" id="534912at2759"/>
<evidence type="ECO:0000256" key="4">
    <source>
        <dbReference type="ARBA" id="ARBA00022989"/>
    </source>
</evidence>
<dbReference type="Pfam" id="PF00909">
    <property type="entry name" value="Ammonium_transp"/>
    <property type="match status" value="1"/>
</dbReference>
<accession>A0A8X6G9E8</accession>